<evidence type="ECO:0000313" key="6">
    <source>
        <dbReference type="Proteomes" id="UP000288805"/>
    </source>
</evidence>
<dbReference type="AlphaFoldDB" id="A0A438JPX7"/>
<accession>A0A438JPX7</accession>
<protein>
    <submittedName>
        <fullName evidence="5">Nuclear pore complex protein NUP205</fullName>
    </submittedName>
</protein>
<proteinExistence type="inferred from homology"/>
<evidence type="ECO:0000313" key="5">
    <source>
        <dbReference type="EMBL" id="RVX10975.1"/>
    </source>
</evidence>
<keyword evidence="3" id="KW-0813">Transport</keyword>
<evidence type="ECO:0000256" key="1">
    <source>
        <dbReference type="ARBA" id="ARBA00004123"/>
    </source>
</evidence>
<keyword evidence="4" id="KW-0539">Nucleus</keyword>
<organism evidence="5 6">
    <name type="scientific">Vitis vinifera</name>
    <name type="common">Grape</name>
    <dbReference type="NCBI Taxonomy" id="29760"/>
    <lineage>
        <taxon>Eukaryota</taxon>
        <taxon>Viridiplantae</taxon>
        <taxon>Streptophyta</taxon>
        <taxon>Embryophyta</taxon>
        <taxon>Tracheophyta</taxon>
        <taxon>Spermatophyta</taxon>
        <taxon>Magnoliopsida</taxon>
        <taxon>eudicotyledons</taxon>
        <taxon>Gunneridae</taxon>
        <taxon>Pentapetalae</taxon>
        <taxon>rosids</taxon>
        <taxon>Vitales</taxon>
        <taxon>Vitaceae</taxon>
        <taxon>Viteae</taxon>
        <taxon>Vitis</taxon>
    </lineage>
</organism>
<dbReference type="PANTHER" id="PTHR31344">
    <property type="entry name" value="NUCLEAR PORE COMPLEX PROTEIN NUP205"/>
    <property type="match status" value="1"/>
</dbReference>
<comment type="caution">
    <text evidence="5">The sequence shown here is derived from an EMBL/GenBank/DDBJ whole genome shotgun (WGS) entry which is preliminary data.</text>
</comment>
<reference evidence="5 6" key="1">
    <citation type="journal article" date="2018" name="PLoS Genet.">
        <title>Population sequencing reveals clonal diversity and ancestral inbreeding in the grapevine cultivar Chardonnay.</title>
        <authorList>
            <person name="Roach M.J."/>
            <person name="Johnson D.L."/>
            <person name="Bohlmann J."/>
            <person name="van Vuuren H.J."/>
            <person name="Jones S.J."/>
            <person name="Pretorius I.S."/>
            <person name="Schmidt S.A."/>
            <person name="Borneman A.R."/>
        </authorList>
    </citation>
    <scope>NUCLEOTIDE SEQUENCE [LARGE SCALE GENOMIC DNA]</scope>
    <source>
        <strain evidence="6">cv. Chardonnay</strain>
        <tissue evidence="5">Leaf</tissue>
    </source>
</reference>
<evidence type="ECO:0000256" key="2">
    <source>
        <dbReference type="ARBA" id="ARBA00005892"/>
    </source>
</evidence>
<dbReference type="PANTHER" id="PTHR31344:SF0">
    <property type="entry name" value="NUCLEAR PORE COMPLEX PROTEIN NUP205"/>
    <property type="match status" value="1"/>
</dbReference>
<gene>
    <name evidence="5" type="primary">NUP205_4</name>
    <name evidence="5" type="ORF">CK203_013238</name>
</gene>
<evidence type="ECO:0000256" key="4">
    <source>
        <dbReference type="ARBA" id="ARBA00023242"/>
    </source>
</evidence>
<comment type="subcellular location">
    <subcellularLocation>
        <location evidence="1">Nucleus</location>
    </subcellularLocation>
</comment>
<dbReference type="GO" id="GO:0005643">
    <property type="term" value="C:nuclear pore"/>
    <property type="evidence" value="ECO:0007669"/>
    <property type="project" value="InterPro"/>
</dbReference>
<name>A0A438JPX7_VITVI</name>
<sequence length="298" mass="33410">MEKGSTVKFEEEGGGWSFEVLKRYLAWVHLALQQIRVPCLRIIECGGRSRALEVRFLIRLHDWELELVEPFMSGIIESAALKGRKDKLMQKPSKIECFLCWGVPMDLFLGGWWGLLNSLSKVGFSVQESLGWHEFAKDSFFSPKDVKDLFSTLKDCAAELNGSSDTIKYQITFSILFSLVIAFISDALGTVPDKASVLCRDATFRREFQEIVIASGNDPIAEGFVDVIRLAWAAHLMLVQDATVATETVSSASSNDLGYICSCLEVIFSNNVFQFLLDKALQTAAYQGMLFLEFRDDP</sequence>
<evidence type="ECO:0000256" key="3">
    <source>
        <dbReference type="ARBA" id="ARBA00022448"/>
    </source>
</evidence>
<dbReference type="InterPro" id="IPR021827">
    <property type="entry name" value="Nup186/Nup192/Nup205"/>
</dbReference>
<comment type="similarity">
    <text evidence="2">Belongs to the NUP186/NUP192/NUP205 family.</text>
</comment>
<dbReference type="Proteomes" id="UP000288805">
    <property type="component" value="Unassembled WGS sequence"/>
</dbReference>
<dbReference type="EMBL" id="QGNW01000032">
    <property type="protein sequence ID" value="RVX10975.1"/>
    <property type="molecule type" value="Genomic_DNA"/>
</dbReference>